<evidence type="ECO:0000313" key="2">
    <source>
        <dbReference type="Proteomes" id="UP000619041"/>
    </source>
</evidence>
<gene>
    <name evidence="1" type="ORF">GCM10011515_12960</name>
</gene>
<proteinExistence type="predicted"/>
<keyword evidence="2" id="KW-1185">Reference proteome</keyword>
<evidence type="ECO:0000313" key="1">
    <source>
        <dbReference type="EMBL" id="GGD94534.1"/>
    </source>
</evidence>
<organism evidence="1 2">
    <name type="scientific">Tsuneonella deserti</name>
    <dbReference type="NCBI Taxonomy" id="2035528"/>
    <lineage>
        <taxon>Bacteria</taxon>
        <taxon>Pseudomonadati</taxon>
        <taxon>Pseudomonadota</taxon>
        <taxon>Alphaproteobacteria</taxon>
        <taxon>Sphingomonadales</taxon>
        <taxon>Erythrobacteraceae</taxon>
        <taxon>Tsuneonella</taxon>
    </lineage>
</organism>
<name>A0ABQ1S5T3_9SPHN</name>
<sequence length="117" mass="13211">MHQRPRNLGVPRPAAERIGFAPERIEALPELHPDPQVDSPMTSFSRARREAANRLRVTTHDLPEVEHFHVCPVCGQRVDRRRLGDVIYHARRLHSPLPEIGPGDGADLLTALPVLHF</sequence>
<dbReference type="Proteomes" id="UP000619041">
    <property type="component" value="Unassembled WGS sequence"/>
</dbReference>
<accession>A0ABQ1S5T3</accession>
<comment type="caution">
    <text evidence="1">The sequence shown here is derived from an EMBL/GenBank/DDBJ whole genome shotgun (WGS) entry which is preliminary data.</text>
</comment>
<protein>
    <recommendedName>
        <fullName evidence="3">C2H2-type domain-containing protein</fullName>
    </recommendedName>
</protein>
<dbReference type="EMBL" id="BMKL01000001">
    <property type="protein sequence ID" value="GGD94534.1"/>
    <property type="molecule type" value="Genomic_DNA"/>
</dbReference>
<reference evidence="2" key="1">
    <citation type="journal article" date="2019" name="Int. J. Syst. Evol. Microbiol.">
        <title>The Global Catalogue of Microorganisms (GCM) 10K type strain sequencing project: providing services to taxonomists for standard genome sequencing and annotation.</title>
        <authorList>
            <consortium name="The Broad Institute Genomics Platform"/>
            <consortium name="The Broad Institute Genome Sequencing Center for Infectious Disease"/>
            <person name="Wu L."/>
            <person name="Ma J."/>
        </authorList>
    </citation>
    <scope>NUCLEOTIDE SEQUENCE [LARGE SCALE GENOMIC DNA]</scope>
    <source>
        <strain evidence="2">CGMCC 1.15959</strain>
    </source>
</reference>
<evidence type="ECO:0008006" key="3">
    <source>
        <dbReference type="Google" id="ProtNLM"/>
    </source>
</evidence>